<gene>
    <name evidence="2" type="ORF">RM190_02765</name>
</gene>
<reference evidence="3" key="1">
    <citation type="submission" date="2023-07" db="EMBL/GenBank/DDBJ databases">
        <title>Characterization of two Paracoccaceae strains isolated from Phycosphere and proposal of Xinfangfangia lacusdiani sp. nov.</title>
        <authorList>
            <person name="Deng Y."/>
            <person name="Zhang Y.Q."/>
        </authorList>
    </citation>
    <scope>NUCLEOTIDE SEQUENCE [LARGE SCALE GENOMIC DNA]</scope>
    <source>
        <strain evidence="3">CPCC 101403</strain>
    </source>
</reference>
<sequence>MDLWNYLEFAAWAASALFGLFIVIDWIRTDSTYSEEFLTSSREGELEALTEEQHRG</sequence>
<evidence type="ECO:0000313" key="2">
    <source>
        <dbReference type="EMBL" id="MDT1060762.1"/>
    </source>
</evidence>
<protein>
    <submittedName>
        <fullName evidence="2">Uncharacterized protein</fullName>
    </submittedName>
</protein>
<dbReference type="RefSeq" id="WP_311757868.1">
    <property type="nucleotide sequence ID" value="NZ_JAVRQI010000002.1"/>
</dbReference>
<dbReference type="EMBL" id="JAVRQI010000002">
    <property type="protein sequence ID" value="MDT1060762.1"/>
    <property type="molecule type" value="Genomic_DNA"/>
</dbReference>
<proteinExistence type="predicted"/>
<name>A0ABU3E963_9RHOB</name>
<comment type="caution">
    <text evidence="2">The sequence shown here is derived from an EMBL/GenBank/DDBJ whole genome shotgun (WGS) entry which is preliminary data.</text>
</comment>
<evidence type="ECO:0000256" key="1">
    <source>
        <dbReference type="SAM" id="Phobius"/>
    </source>
</evidence>
<keyword evidence="1" id="KW-0472">Membrane</keyword>
<keyword evidence="1" id="KW-0812">Transmembrane</keyword>
<organism evidence="2 3">
    <name type="scientific">Paracoccus broussonetiae</name>
    <dbReference type="NCBI Taxonomy" id="3075834"/>
    <lineage>
        <taxon>Bacteria</taxon>
        <taxon>Pseudomonadati</taxon>
        <taxon>Pseudomonadota</taxon>
        <taxon>Alphaproteobacteria</taxon>
        <taxon>Rhodobacterales</taxon>
        <taxon>Paracoccaceae</taxon>
        <taxon>Paracoccus</taxon>
    </lineage>
</organism>
<accession>A0ABU3E963</accession>
<keyword evidence="1" id="KW-1133">Transmembrane helix</keyword>
<feature type="transmembrane region" description="Helical" evidence="1">
    <location>
        <begin position="6"/>
        <end position="27"/>
    </location>
</feature>
<dbReference type="Proteomes" id="UP001251085">
    <property type="component" value="Unassembled WGS sequence"/>
</dbReference>
<evidence type="ECO:0000313" key="3">
    <source>
        <dbReference type="Proteomes" id="UP001251085"/>
    </source>
</evidence>
<keyword evidence="3" id="KW-1185">Reference proteome</keyword>